<accession>A0A1Y2MB59</accession>
<evidence type="ECO:0000313" key="2">
    <source>
        <dbReference type="Proteomes" id="UP000193240"/>
    </source>
</evidence>
<evidence type="ECO:0000313" key="1">
    <source>
        <dbReference type="EMBL" id="OSS52717.1"/>
    </source>
</evidence>
<dbReference type="AlphaFoldDB" id="A0A1Y2MB59"/>
<gene>
    <name evidence="1" type="ORF">B5807_02643</name>
</gene>
<keyword evidence="2" id="KW-1185">Reference proteome</keyword>
<protein>
    <submittedName>
        <fullName evidence="1">Uncharacterized protein</fullName>
    </submittedName>
</protein>
<dbReference type="EMBL" id="KZ107839">
    <property type="protein sequence ID" value="OSS52717.1"/>
    <property type="molecule type" value="Genomic_DNA"/>
</dbReference>
<dbReference type="InParanoid" id="A0A1Y2MB59"/>
<sequence length="100" mass="11015">MMSLRLNRSKQFFSCARQPTELRGGFMRNRDGNKEVRCLAVAIEAGIYDGGKRLVVQANQQGSAAFPSAKGRHCRPAAPKLSSLQPPCLSTPTWFYSALL</sequence>
<organism evidence="1 2">
    <name type="scientific">Epicoccum nigrum</name>
    <name type="common">Soil fungus</name>
    <name type="synonym">Epicoccum purpurascens</name>
    <dbReference type="NCBI Taxonomy" id="105696"/>
    <lineage>
        <taxon>Eukaryota</taxon>
        <taxon>Fungi</taxon>
        <taxon>Dikarya</taxon>
        <taxon>Ascomycota</taxon>
        <taxon>Pezizomycotina</taxon>
        <taxon>Dothideomycetes</taxon>
        <taxon>Pleosporomycetidae</taxon>
        <taxon>Pleosporales</taxon>
        <taxon>Pleosporineae</taxon>
        <taxon>Didymellaceae</taxon>
        <taxon>Epicoccum</taxon>
    </lineage>
</organism>
<proteinExistence type="predicted"/>
<reference evidence="1 2" key="1">
    <citation type="journal article" date="2017" name="Genome Announc.">
        <title>Genome sequence of the saprophytic ascomycete Epicoccum nigrum ICMP 19927 strain isolated from New Zealand.</title>
        <authorList>
            <person name="Fokin M."/>
            <person name="Fleetwood D."/>
            <person name="Weir B.S."/>
            <person name="Villas-Boas S.G."/>
        </authorList>
    </citation>
    <scope>NUCLEOTIDE SEQUENCE [LARGE SCALE GENOMIC DNA]</scope>
    <source>
        <strain evidence="1 2">ICMP 19927</strain>
    </source>
</reference>
<dbReference type="Proteomes" id="UP000193240">
    <property type="component" value="Unassembled WGS sequence"/>
</dbReference>
<name>A0A1Y2MB59_EPING</name>